<organism evidence="8 9">
    <name type="scientific">Mugilogobius chulae</name>
    <name type="common">yellowstripe goby</name>
    <dbReference type="NCBI Taxonomy" id="88201"/>
    <lineage>
        <taxon>Eukaryota</taxon>
        <taxon>Metazoa</taxon>
        <taxon>Chordata</taxon>
        <taxon>Craniata</taxon>
        <taxon>Vertebrata</taxon>
        <taxon>Euteleostomi</taxon>
        <taxon>Actinopterygii</taxon>
        <taxon>Neopterygii</taxon>
        <taxon>Teleostei</taxon>
        <taxon>Neoteleostei</taxon>
        <taxon>Acanthomorphata</taxon>
        <taxon>Gobiaria</taxon>
        <taxon>Gobiiformes</taxon>
        <taxon>Gobioidei</taxon>
        <taxon>Gobiidae</taxon>
        <taxon>Gobionellinae</taxon>
        <taxon>Mugilogobius</taxon>
    </lineage>
</organism>
<evidence type="ECO:0000256" key="5">
    <source>
        <dbReference type="SAM" id="MobiDB-lite"/>
    </source>
</evidence>
<dbReference type="SUPFAM" id="SSF49899">
    <property type="entry name" value="Concanavalin A-like lectins/glucanases"/>
    <property type="match status" value="1"/>
</dbReference>
<dbReference type="Proteomes" id="UP001460270">
    <property type="component" value="Unassembled WGS sequence"/>
</dbReference>
<feature type="region of interest" description="Disordered" evidence="5">
    <location>
        <begin position="178"/>
        <end position="208"/>
    </location>
</feature>
<evidence type="ECO:0000313" key="9">
    <source>
        <dbReference type="Proteomes" id="UP001460270"/>
    </source>
</evidence>
<dbReference type="AlphaFoldDB" id="A0AAW0PH52"/>
<reference evidence="9" key="1">
    <citation type="submission" date="2024-04" db="EMBL/GenBank/DDBJ databases">
        <title>Salinicola lusitanus LLJ914,a marine bacterium isolated from the Okinawa Trough.</title>
        <authorList>
            <person name="Li J."/>
        </authorList>
    </citation>
    <scope>NUCLEOTIDE SEQUENCE [LARGE SCALE GENOMIC DNA]</scope>
</reference>
<evidence type="ECO:0000259" key="6">
    <source>
        <dbReference type="PROSITE" id="PS50089"/>
    </source>
</evidence>
<dbReference type="Pfam" id="PF13765">
    <property type="entry name" value="PRY"/>
    <property type="match status" value="1"/>
</dbReference>
<dbReference type="PROSITE" id="PS50188">
    <property type="entry name" value="B302_SPRY"/>
    <property type="match status" value="1"/>
</dbReference>
<dbReference type="GO" id="GO:0008270">
    <property type="term" value="F:zinc ion binding"/>
    <property type="evidence" value="ECO:0007669"/>
    <property type="project" value="UniProtKB-KW"/>
</dbReference>
<accession>A0AAW0PH52</accession>
<evidence type="ECO:0000256" key="2">
    <source>
        <dbReference type="ARBA" id="ARBA00022771"/>
    </source>
</evidence>
<dbReference type="Gene3D" id="3.30.40.10">
    <property type="entry name" value="Zinc/RING finger domain, C3HC4 (zinc finger)"/>
    <property type="match status" value="1"/>
</dbReference>
<proteinExistence type="predicted"/>
<feature type="domain" description="B30.2/SPRY" evidence="7">
    <location>
        <begin position="222"/>
        <end position="416"/>
    </location>
</feature>
<dbReference type="SMART" id="SM00589">
    <property type="entry name" value="PRY"/>
    <property type="match status" value="1"/>
</dbReference>
<dbReference type="EMBL" id="JBBPFD010000007">
    <property type="protein sequence ID" value="KAK7918551.1"/>
    <property type="molecule type" value="Genomic_DNA"/>
</dbReference>
<keyword evidence="2 4" id="KW-0863">Zinc-finger</keyword>
<dbReference type="InterPro" id="IPR001870">
    <property type="entry name" value="B30.2/SPRY"/>
</dbReference>
<evidence type="ECO:0000256" key="4">
    <source>
        <dbReference type="PROSITE-ProRule" id="PRU00175"/>
    </source>
</evidence>
<dbReference type="Gene3D" id="2.60.120.920">
    <property type="match status" value="1"/>
</dbReference>
<evidence type="ECO:0000256" key="3">
    <source>
        <dbReference type="ARBA" id="ARBA00022833"/>
    </source>
</evidence>
<evidence type="ECO:0000256" key="1">
    <source>
        <dbReference type="ARBA" id="ARBA00022723"/>
    </source>
</evidence>
<dbReference type="InterPro" id="IPR006574">
    <property type="entry name" value="PRY"/>
</dbReference>
<comment type="caution">
    <text evidence="8">The sequence shown here is derived from an EMBL/GenBank/DDBJ whole genome shotgun (WGS) entry which is preliminary data.</text>
</comment>
<feature type="compositionally biased region" description="Polar residues" evidence="5">
    <location>
        <begin position="188"/>
        <end position="205"/>
    </location>
</feature>
<dbReference type="InterPro" id="IPR013320">
    <property type="entry name" value="ConA-like_dom_sf"/>
</dbReference>
<dbReference type="Pfam" id="PF00622">
    <property type="entry name" value="SPRY"/>
    <property type="match status" value="1"/>
</dbReference>
<dbReference type="InterPro" id="IPR013083">
    <property type="entry name" value="Znf_RING/FYVE/PHD"/>
</dbReference>
<dbReference type="InterPro" id="IPR050143">
    <property type="entry name" value="TRIM/RBCC"/>
</dbReference>
<dbReference type="Pfam" id="PF15227">
    <property type="entry name" value="zf-C3HC4_4"/>
    <property type="match status" value="1"/>
</dbReference>
<evidence type="ECO:0000313" key="8">
    <source>
        <dbReference type="EMBL" id="KAK7918551.1"/>
    </source>
</evidence>
<dbReference type="PRINTS" id="PR01407">
    <property type="entry name" value="BUTYPHLNCDUF"/>
</dbReference>
<feature type="domain" description="RING-type" evidence="6">
    <location>
        <begin position="11"/>
        <end position="51"/>
    </location>
</feature>
<protein>
    <submittedName>
        <fullName evidence="8">Uncharacterized protein</fullName>
    </submittedName>
</protein>
<evidence type="ECO:0000259" key="7">
    <source>
        <dbReference type="PROSITE" id="PS50188"/>
    </source>
</evidence>
<keyword evidence="9" id="KW-1185">Reference proteome</keyword>
<gene>
    <name evidence="8" type="ORF">WMY93_009835</name>
</gene>
<dbReference type="SUPFAM" id="SSF57850">
    <property type="entry name" value="RING/U-box"/>
    <property type="match status" value="1"/>
</dbReference>
<name>A0AAW0PH52_9GOBI</name>
<keyword evidence="1" id="KW-0479">Metal-binding</keyword>
<dbReference type="InterPro" id="IPR003879">
    <property type="entry name" value="Butyrophylin_SPRY"/>
</dbReference>
<dbReference type="InterPro" id="IPR003877">
    <property type="entry name" value="SPRY_dom"/>
</dbReference>
<sequence>MASCSEDDLTCPTCMGIFNNPVLLSCGHSSCSECLQRWWKEKRSHVCPVCRDKCSSANPPRNLALKNLCEAFLLEQEKKADPRELKEKLAALKLKLDCLQEVKDGCSKILEHVKMQVKTAERQIKKQFKILHRFLEEDEEARIAELREEEERKSQKLRDLAENVSREMASLSEIVRTTEEALNDETRSGSNSETAIDKAMQQSPNFRDDSRESQLIDVAKHVGSLSFKIWQKMLKVVRFYPVVLDPNTAGNLLSLSEDLTAFKEGEDQKLPETVNRLSFLSVLASEGYNYGKHSWDVQVGESKCWGVGVIEKDGNDQKLEEGDSWRLVNGFFGLMALGPDYEGVAIPGLSGQEVTRIRLELDYASGTLALTNLESHTLIHRFRHRFRGKVYPYFYNWDLNNIRILPRHFVFNSRTSCLSDGRENCA</sequence>
<dbReference type="InterPro" id="IPR001841">
    <property type="entry name" value="Znf_RING"/>
</dbReference>
<dbReference type="SMART" id="SM00184">
    <property type="entry name" value="RING"/>
    <property type="match status" value="1"/>
</dbReference>
<dbReference type="InterPro" id="IPR043136">
    <property type="entry name" value="B30.2/SPRY_sf"/>
</dbReference>
<dbReference type="PROSITE" id="PS50089">
    <property type="entry name" value="ZF_RING_2"/>
    <property type="match status" value="1"/>
</dbReference>
<keyword evidence="3" id="KW-0862">Zinc</keyword>
<feature type="compositionally biased region" description="Basic and acidic residues" evidence="5">
    <location>
        <begin position="178"/>
        <end position="187"/>
    </location>
</feature>
<dbReference type="PANTHER" id="PTHR24103">
    <property type="entry name" value="E3 UBIQUITIN-PROTEIN LIGASE TRIM"/>
    <property type="match status" value="1"/>
</dbReference>